<feature type="transmembrane region" description="Helical" evidence="8">
    <location>
        <begin position="259"/>
        <end position="279"/>
    </location>
</feature>
<dbReference type="SUPFAM" id="SSF53448">
    <property type="entry name" value="Nucleotide-diphospho-sugar transferases"/>
    <property type="match status" value="1"/>
</dbReference>
<organism evidence="10">
    <name type="scientific">candidate division WOR-3 bacterium</name>
    <dbReference type="NCBI Taxonomy" id="2052148"/>
    <lineage>
        <taxon>Bacteria</taxon>
        <taxon>Bacteria division WOR-3</taxon>
    </lineage>
</organism>
<comment type="caution">
    <text evidence="10">The sequence shown here is derived from an EMBL/GenBank/DDBJ whole genome shotgun (WGS) entry which is preliminary data.</text>
</comment>
<evidence type="ECO:0000259" key="9">
    <source>
        <dbReference type="Pfam" id="PF00535"/>
    </source>
</evidence>
<proteinExistence type="predicted"/>
<evidence type="ECO:0000313" key="10">
    <source>
        <dbReference type="EMBL" id="HGE78582.1"/>
    </source>
</evidence>
<keyword evidence="2" id="KW-0328">Glycosyltransferase</keyword>
<name>A0A7V3VUG5_UNCW3</name>
<dbReference type="PANTHER" id="PTHR48090">
    <property type="entry name" value="UNDECAPRENYL-PHOSPHATE 4-DEOXY-4-FORMAMIDO-L-ARABINOSE TRANSFERASE-RELATED"/>
    <property type="match status" value="1"/>
</dbReference>
<dbReference type="AlphaFoldDB" id="A0A7V3VUG5"/>
<keyword evidence="3 10" id="KW-0808">Transferase</keyword>
<evidence type="ECO:0000256" key="6">
    <source>
        <dbReference type="ARBA" id="ARBA00022989"/>
    </source>
</evidence>
<evidence type="ECO:0000256" key="3">
    <source>
        <dbReference type="ARBA" id="ARBA00022679"/>
    </source>
</evidence>
<accession>A0A7V3VUG5</accession>
<dbReference type="InterPro" id="IPR029044">
    <property type="entry name" value="Nucleotide-diphossugar_trans"/>
</dbReference>
<dbReference type="InterPro" id="IPR001173">
    <property type="entry name" value="Glyco_trans_2-like"/>
</dbReference>
<protein>
    <submittedName>
        <fullName evidence="10">Glycosyltransferase family 2 protein</fullName>
    </submittedName>
</protein>
<gene>
    <name evidence="10" type="ORF">ENX68_06265</name>
</gene>
<dbReference type="Gene3D" id="3.90.550.10">
    <property type="entry name" value="Spore Coat Polysaccharide Biosynthesis Protein SpsA, Chain A"/>
    <property type="match status" value="1"/>
</dbReference>
<feature type="transmembrane region" description="Helical" evidence="8">
    <location>
        <begin position="227"/>
        <end position="252"/>
    </location>
</feature>
<dbReference type="GO" id="GO:0016757">
    <property type="term" value="F:glycosyltransferase activity"/>
    <property type="evidence" value="ECO:0007669"/>
    <property type="project" value="UniProtKB-KW"/>
</dbReference>
<dbReference type="CDD" id="cd04179">
    <property type="entry name" value="DPM_DPG-synthase_like"/>
    <property type="match status" value="1"/>
</dbReference>
<evidence type="ECO:0000256" key="4">
    <source>
        <dbReference type="ARBA" id="ARBA00022692"/>
    </source>
</evidence>
<reference evidence="10" key="1">
    <citation type="journal article" date="2020" name="mSystems">
        <title>Genome- and Community-Level Interaction Insights into Carbon Utilization and Element Cycling Functions of Hydrothermarchaeota in Hydrothermal Sediment.</title>
        <authorList>
            <person name="Zhou Z."/>
            <person name="Liu Y."/>
            <person name="Xu W."/>
            <person name="Pan J."/>
            <person name="Luo Z.H."/>
            <person name="Li M."/>
        </authorList>
    </citation>
    <scope>NUCLEOTIDE SEQUENCE [LARGE SCALE GENOMIC DNA]</scope>
    <source>
        <strain evidence="10">SpSt-961</strain>
    </source>
</reference>
<dbReference type="EMBL" id="DTOZ01000155">
    <property type="protein sequence ID" value="HGE78582.1"/>
    <property type="molecule type" value="Genomic_DNA"/>
</dbReference>
<dbReference type="InterPro" id="IPR050256">
    <property type="entry name" value="Glycosyltransferase_2"/>
</dbReference>
<evidence type="ECO:0000256" key="8">
    <source>
        <dbReference type="SAM" id="Phobius"/>
    </source>
</evidence>
<dbReference type="PANTHER" id="PTHR48090:SF3">
    <property type="entry name" value="UNDECAPRENYL-PHOSPHATE 4-DEOXY-4-FORMAMIDO-L-ARABINOSE TRANSFERASE"/>
    <property type="match status" value="1"/>
</dbReference>
<keyword evidence="7 8" id="KW-0472">Membrane</keyword>
<feature type="transmembrane region" description="Helical" evidence="8">
    <location>
        <begin position="204"/>
        <end position="221"/>
    </location>
</feature>
<feature type="domain" description="Glycosyltransferase 2-like" evidence="9">
    <location>
        <begin position="5"/>
        <end position="128"/>
    </location>
</feature>
<evidence type="ECO:0000256" key="2">
    <source>
        <dbReference type="ARBA" id="ARBA00022676"/>
    </source>
</evidence>
<dbReference type="GO" id="GO:0009103">
    <property type="term" value="P:lipopolysaccharide biosynthetic process"/>
    <property type="evidence" value="ECO:0007669"/>
    <property type="project" value="UniProtKB-KW"/>
</dbReference>
<evidence type="ECO:0000256" key="5">
    <source>
        <dbReference type="ARBA" id="ARBA00022985"/>
    </source>
</evidence>
<keyword evidence="4 8" id="KW-0812">Transmembrane</keyword>
<evidence type="ECO:0000256" key="7">
    <source>
        <dbReference type="ARBA" id="ARBA00023136"/>
    </source>
</evidence>
<keyword evidence="5" id="KW-0448">Lipopolysaccharide biosynthesis</keyword>
<evidence type="ECO:0000256" key="1">
    <source>
        <dbReference type="ARBA" id="ARBA00022475"/>
    </source>
</evidence>
<dbReference type="GO" id="GO:0005886">
    <property type="term" value="C:plasma membrane"/>
    <property type="evidence" value="ECO:0007669"/>
    <property type="project" value="TreeGrafter"/>
</dbReference>
<keyword evidence="6 8" id="KW-1133">Transmembrane helix</keyword>
<dbReference type="Pfam" id="PF00535">
    <property type="entry name" value="Glycos_transf_2"/>
    <property type="match status" value="1"/>
</dbReference>
<keyword evidence="1" id="KW-1003">Cell membrane</keyword>
<sequence>MKIGILIPAYNECENVPHLIKMFDDFLKRHPDYEVIFIDDGSTDSTQEILKEYKRDYLKLAIHKKNLGKTQAIITGAQSTDAEILVIYDADMQFDINDVPKLVDLIINQNVDVATGWKQGKYEKRFVSRIYNWCGRKLFNLDVHDMNAIKAFRREVLEAIPLRRDWHRYIVPLAHEYGFKIKEIPVVLRPRLYGKPKYQKKSRILIGFFDLIAVKFQLTFLQKPLLYFGTAGMLLILLGLVTGIIAVILRFFGHGFRPILYLVILLIISGILFFSLGLIGESIRAIIDRLEKFETLNKPKV</sequence>